<dbReference type="SUPFAM" id="SSF56784">
    <property type="entry name" value="HAD-like"/>
    <property type="match status" value="1"/>
</dbReference>
<dbReference type="GO" id="GO:0055070">
    <property type="term" value="P:copper ion homeostasis"/>
    <property type="evidence" value="ECO:0007669"/>
    <property type="project" value="TreeGrafter"/>
</dbReference>
<dbReference type="EC" id="3.6.3.-" evidence="3"/>
<comment type="caution">
    <text evidence="3">The sequence shown here is derived from an EMBL/GenBank/DDBJ whole genome shotgun (WGS) entry which is preliminary data.</text>
</comment>
<dbReference type="InterPro" id="IPR001757">
    <property type="entry name" value="P_typ_ATPase"/>
</dbReference>
<protein>
    <submittedName>
        <fullName evidence="3">ATPase, P-type, K/Mg/Cd/Cu/Zn/Na/Ca/Na/H-transporter</fullName>
        <ecNumber evidence="3">3.6.3.-</ecNumber>
    </submittedName>
</protein>
<dbReference type="PANTHER" id="PTHR43520">
    <property type="entry name" value="ATP7, ISOFORM B"/>
    <property type="match status" value="1"/>
</dbReference>
<accession>A0A176RVD8</accession>
<dbReference type="GO" id="GO:0043682">
    <property type="term" value="F:P-type divalent copper transporter activity"/>
    <property type="evidence" value="ECO:0007669"/>
    <property type="project" value="TreeGrafter"/>
</dbReference>
<keyword evidence="2" id="KW-1133">Transmembrane helix</keyword>
<dbReference type="PRINTS" id="PR00120">
    <property type="entry name" value="HATPASE"/>
</dbReference>
<dbReference type="InterPro" id="IPR036412">
    <property type="entry name" value="HAD-like_sf"/>
</dbReference>
<keyword evidence="3" id="KW-0378">Hydrolase</keyword>
<dbReference type="GO" id="GO:0016887">
    <property type="term" value="F:ATP hydrolysis activity"/>
    <property type="evidence" value="ECO:0007669"/>
    <property type="project" value="InterPro"/>
</dbReference>
<dbReference type="PATRIC" id="fig|1003181.4.peg.6152"/>
<keyword evidence="4" id="KW-1185">Reference proteome</keyword>
<gene>
    <name evidence="3" type="ORF">THIOM_004660</name>
</gene>
<dbReference type="PRINTS" id="PR00119">
    <property type="entry name" value="CATATPASE"/>
</dbReference>
<dbReference type="GO" id="GO:0005524">
    <property type="term" value="F:ATP binding"/>
    <property type="evidence" value="ECO:0007669"/>
    <property type="project" value="InterPro"/>
</dbReference>
<dbReference type="GO" id="GO:0005507">
    <property type="term" value="F:copper ion binding"/>
    <property type="evidence" value="ECO:0007669"/>
    <property type="project" value="TreeGrafter"/>
</dbReference>
<dbReference type="AlphaFoldDB" id="A0A176RVD8"/>
<dbReference type="NCBIfam" id="TIGR01494">
    <property type="entry name" value="ATPase_P-type"/>
    <property type="match status" value="1"/>
</dbReference>
<evidence type="ECO:0000313" key="4">
    <source>
        <dbReference type="Proteomes" id="UP000076962"/>
    </source>
</evidence>
<organism evidence="3 4">
    <name type="scientific">Candidatus Thiomargarita nelsonii</name>
    <dbReference type="NCBI Taxonomy" id="1003181"/>
    <lineage>
        <taxon>Bacteria</taxon>
        <taxon>Pseudomonadati</taxon>
        <taxon>Pseudomonadota</taxon>
        <taxon>Gammaproteobacteria</taxon>
        <taxon>Thiotrichales</taxon>
        <taxon>Thiotrichaceae</taxon>
        <taxon>Thiomargarita</taxon>
    </lineage>
</organism>
<evidence type="ECO:0000313" key="3">
    <source>
        <dbReference type="EMBL" id="OAD19688.1"/>
    </source>
</evidence>
<dbReference type="Gene3D" id="3.40.50.1000">
    <property type="entry name" value="HAD superfamily/HAD-like"/>
    <property type="match status" value="1"/>
</dbReference>
<dbReference type="Proteomes" id="UP000076962">
    <property type="component" value="Unassembled WGS sequence"/>
</dbReference>
<dbReference type="GO" id="GO:0016020">
    <property type="term" value="C:membrane"/>
    <property type="evidence" value="ECO:0007669"/>
    <property type="project" value="InterPro"/>
</dbReference>
<dbReference type="PANTHER" id="PTHR43520:SF8">
    <property type="entry name" value="P-TYPE CU(+) TRANSPORTER"/>
    <property type="match status" value="1"/>
</dbReference>
<sequence length="166" mass="17842">MISGDQQKPTQQLAETLGIENYYAETLPEDKAKIVENLQKQGRKICFIGDGINDAVALQKADVAISLHGAATIATDMAEIVLIKPDLSYLPYLLQMANDLNNRINTSAILNTASGISCVTGVCIFGMGIGGAVFLYFSTLGINIANAMVPLMKKHSLPDGFATHRR</sequence>
<keyword evidence="2" id="KW-0472">Membrane</keyword>
<keyword evidence="1" id="KW-1278">Translocase</keyword>
<dbReference type="Pfam" id="PF00702">
    <property type="entry name" value="Hydrolase"/>
    <property type="match status" value="1"/>
</dbReference>
<dbReference type="EMBL" id="LUTY01002701">
    <property type="protein sequence ID" value="OAD19688.1"/>
    <property type="molecule type" value="Genomic_DNA"/>
</dbReference>
<reference evidence="3 4" key="1">
    <citation type="submission" date="2016-05" db="EMBL/GenBank/DDBJ databases">
        <title>Single-cell genome of chain-forming Candidatus Thiomargarita nelsonii and comparison to other large sulfur-oxidizing bacteria.</title>
        <authorList>
            <person name="Winkel M."/>
            <person name="Salman V."/>
            <person name="Woyke T."/>
            <person name="Schulz-Vogt H."/>
            <person name="Richter M."/>
            <person name="Flood B."/>
            <person name="Bailey J."/>
            <person name="Amann R."/>
            <person name="Mussmann M."/>
        </authorList>
    </citation>
    <scope>NUCLEOTIDE SEQUENCE [LARGE SCALE GENOMIC DNA]</scope>
    <source>
        <strain evidence="3 4">THI036</strain>
    </source>
</reference>
<dbReference type="InterPro" id="IPR023214">
    <property type="entry name" value="HAD_sf"/>
</dbReference>
<proteinExistence type="predicted"/>
<name>A0A176RVD8_9GAMM</name>
<evidence type="ECO:0000256" key="1">
    <source>
        <dbReference type="ARBA" id="ARBA00022967"/>
    </source>
</evidence>
<evidence type="ECO:0000256" key="2">
    <source>
        <dbReference type="SAM" id="Phobius"/>
    </source>
</evidence>
<feature type="transmembrane region" description="Helical" evidence="2">
    <location>
        <begin position="124"/>
        <end position="145"/>
    </location>
</feature>
<keyword evidence="2" id="KW-0812">Transmembrane</keyword>